<feature type="repeat" description="WD" evidence="6">
    <location>
        <begin position="75"/>
        <end position="116"/>
    </location>
</feature>
<evidence type="ECO:0000256" key="3">
    <source>
        <dbReference type="ARBA" id="ARBA00022574"/>
    </source>
</evidence>
<sequence>MKEFSEILSWKYSSIRKKYLDKDSLIKYSKSRGKWRKKDFKRNLIISAEIQIKLKMEGVSLTHQILESFHAGKIIRDNYEAINSLDFSNDSTQLITASNDDTMVIYNIQGGSKERLLFNPAYGVENIKFTHDPSTFISSNRKGKENVILHWNSYDNKAIYVFRGHRDKILSLEMNPSSDNFISYSANHELLIWDLREPSWIGQYDAYNSTGSGACTYDPSGSIIAIAHPIGHARNRNEVSLIDPRNLKECYMTWEIASPVIQQIQFSNDGRYFLGYTEDSSVMILDAFQGSKISEIVGGGNGRSMACFSGDSQYIAVGNENSNSVLIADCLKGEIVKELRGQPRVPGVVAWNPEYALIVSACQNLLMWVPDYSAN</sequence>
<dbReference type="InterPro" id="IPR036322">
    <property type="entry name" value="WD40_repeat_dom_sf"/>
</dbReference>
<evidence type="ECO:0000313" key="7">
    <source>
        <dbReference type="EMBL" id="CAG9311334.1"/>
    </source>
</evidence>
<dbReference type="Proteomes" id="UP001162131">
    <property type="component" value="Unassembled WGS sequence"/>
</dbReference>
<dbReference type="GO" id="GO:0003682">
    <property type="term" value="F:chromatin binding"/>
    <property type="evidence" value="ECO:0007669"/>
    <property type="project" value="TreeGrafter"/>
</dbReference>
<dbReference type="Gene3D" id="2.130.10.10">
    <property type="entry name" value="YVTN repeat-like/Quinoprotein amine dehydrogenase"/>
    <property type="match status" value="1"/>
</dbReference>
<evidence type="ECO:0000256" key="6">
    <source>
        <dbReference type="PROSITE-ProRule" id="PRU00221"/>
    </source>
</evidence>
<dbReference type="Pfam" id="PF00400">
    <property type="entry name" value="WD40"/>
    <property type="match status" value="2"/>
</dbReference>
<gene>
    <name evidence="7" type="ORF">BSTOLATCC_MIC3624</name>
</gene>
<evidence type="ECO:0000256" key="5">
    <source>
        <dbReference type="ARBA" id="ARBA00023242"/>
    </source>
</evidence>
<dbReference type="PROSITE" id="PS50082">
    <property type="entry name" value="WD_REPEATS_2"/>
    <property type="match status" value="2"/>
</dbReference>
<comment type="caution">
    <text evidence="7">The sequence shown here is derived from an EMBL/GenBank/DDBJ whole genome shotgun (WGS) entry which is preliminary data.</text>
</comment>
<dbReference type="GO" id="GO:0016070">
    <property type="term" value="P:RNA metabolic process"/>
    <property type="evidence" value="ECO:0007669"/>
    <property type="project" value="UniProtKB-ARBA"/>
</dbReference>
<evidence type="ECO:0000256" key="1">
    <source>
        <dbReference type="ARBA" id="ARBA00004123"/>
    </source>
</evidence>
<dbReference type="InterPro" id="IPR037867">
    <property type="entry name" value="Swd2/WDR82"/>
</dbReference>
<dbReference type="GO" id="GO:0048188">
    <property type="term" value="C:Set1C/COMPASS complex"/>
    <property type="evidence" value="ECO:0007669"/>
    <property type="project" value="TreeGrafter"/>
</dbReference>
<evidence type="ECO:0000256" key="4">
    <source>
        <dbReference type="ARBA" id="ARBA00022737"/>
    </source>
</evidence>
<keyword evidence="3 6" id="KW-0853">WD repeat</keyword>
<keyword evidence="4" id="KW-0677">Repeat</keyword>
<comment type="subcellular location">
    <subcellularLocation>
        <location evidence="1">Nucleus</location>
    </subcellularLocation>
</comment>
<keyword evidence="8" id="KW-1185">Reference proteome</keyword>
<dbReference type="PANTHER" id="PTHR19861:SF0">
    <property type="entry name" value="WD REPEAT-CONTAINING PROTEIN 82"/>
    <property type="match status" value="1"/>
</dbReference>
<reference evidence="7" key="1">
    <citation type="submission" date="2021-09" db="EMBL/GenBank/DDBJ databases">
        <authorList>
            <consortium name="AG Swart"/>
            <person name="Singh M."/>
            <person name="Singh A."/>
            <person name="Seah K."/>
            <person name="Emmerich C."/>
        </authorList>
    </citation>
    <scope>NUCLEOTIDE SEQUENCE</scope>
    <source>
        <strain evidence="7">ATCC30299</strain>
    </source>
</reference>
<protein>
    <submittedName>
        <fullName evidence="7">Uncharacterized protein</fullName>
    </submittedName>
</protein>
<dbReference type="PANTHER" id="PTHR19861">
    <property type="entry name" value="WD40 REPEAT PROTEIN SWD2"/>
    <property type="match status" value="1"/>
</dbReference>
<organism evidence="7 8">
    <name type="scientific">Blepharisma stoltei</name>
    <dbReference type="NCBI Taxonomy" id="1481888"/>
    <lineage>
        <taxon>Eukaryota</taxon>
        <taxon>Sar</taxon>
        <taxon>Alveolata</taxon>
        <taxon>Ciliophora</taxon>
        <taxon>Postciliodesmatophora</taxon>
        <taxon>Heterotrichea</taxon>
        <taxon>Heterotrichida</taxon>
        <taxon>Blepharismidae</taxon>
        <taxon>Blepharisma</taxon>
    </lineage>
</organism>
<feature type="repeat" description="WD" evidence="6">
    <location>
        <begin position="162"/>
        <end position="196"/>
    </location>
</feature>
<dbReference type="EMBL" id="CAJZBQ010000004">
    <property type="protein sequence ID" value="CAG9311334.1"/>
    <property type="molecule type" value="Genomic_DNA"/>
</dbReference>
<dbReference type="AlphaFoldDB" id="A0AAU9IHT0"/>
<dbReference type="InterPro" id="IPR015943">
    <property type="entry name" value="WD40/YVTN_repeat-like_dom_sf"/>
</dbReference>
<keyword evidence="5" id="KW-0539">Nucleus</keyword>
<comment type="similarity">
    <text evidence="2">Belongs to the WD repeat SWD2 family.</text>
</comment>
<dbReference type="InterPro" id="IPR001680">
    <property type="entry name" value="WD40_rpt"/>
</dbReference>
<evidence type="ECO:0000313" key="8">
    <source>
        <dbReference type="Proteomes" id="UP001162131"/>
    </source>
</evidence>
<proteinExistence type="inferred from homology"/>
<evidence type="ECO:0000256" key="2">
    <source>
        <dbReference type="ARBA" id="ARBA00005616"/>
    </source>
</evidence>
<dbReference type="SMART" id="SM00320">
    <property type="entry name" value="WD40"/>
    <property type="match status" value="5"/>
</dbReference>
<accession>A0AAU9IHT0</accession>
<dbReference type="Pfam" id="PF02239">
    <property type="entry name" value="Cytochrom_D1"/>
    <property type="match status" value="1"/>
</dbReference>
<name>A0AAU9IHT0_9CILI</name>
<dbReference type="SUPFAM" id="SSF50978">
    <property type="entry name" value="WD40 repeat-like"/>
    <property type="match status" value="1"/>
</dbReference>
<dbReference type="PROSITE" id="PS50294">
    <property type="entry name" value="WD_REPEATS_REGION"/>
    <property type="match status" value="1"/>
</dbReference>